<protein>
    <submittedName>
        <fullName evidence="1">Uncharacterized protein</fullName>
    </submittedName>
</protein>
<accession>A0A512NEY2</accession>
<keyword evidence="2" id="KW-1185">Reference proteome</keyword>
<dbReference type="InterPro" id="IPR046032">
    <property type="entry name" value="DUF5990"/>
</dbReference>
<dbReference type="OrthoDB" id="8796340at2"/>
<name>A0A512NEY2_9HYPH</name>
<organism evidence="1 2">
    <name type="scientific">Reyranella soli</name>
    <dbReference type="NCBI Taxonomy" id="1230389"/>
    <lineage>
        <taxon>Bacteria</taxon>
        <taxon>Pseudomonadati</taxon>
        <taxon>Pseudomonadota</taxon>
        <taxon>Alphaproteobacteria</taxon>
        <taxon>Hyphomicrobiales</taxon>
        <taxon>Reyranellaceae</taxon>
        <taxon>Reyranella</taxon>
    </lineage>
</organism>
<dbReference type="AlphaFoldDB" id="A0A512NEY2"/>
<evidence type="ECO:0000313" key="2">
    <source>
        <dbReference type="Proteomes" id="UP000321058"/>
    </source>
</evidence>
<dbReference type="Proteomes" id="UP000321058">
    <property type="component" value="Unassembled WGS sequence"/>
</dbReference>
<dbReference type="RefSeq" id="WP_147151873.1">
    <property type="nucleotide sequence ID" value="NZ_BKAJ01000081.1"/>
</dbReference>
<reference evidence="1 2" key="1">
    <citation type="submission" date="2019-07" db="EMBL/GenBank/DDBJ databases">
        <title>Whole genome shotgun sequence of Reyranella soli NBRC 108950.</title>
        <authorList>
            <person name="Hosoyama A."/>
            <person name="Uohara A."/>
            <person name="Ohji S."/>
            <person name="Ichikawa N."/>
        </authorList>
    </citation>
    <scope>NUCLEOTIDE SEQUENCE [LARGE SCALE GENOMIC DNA]</scope>
    <source>
        <strain evidence="1 2">NBRC 108950</strain>
    </source>
</reference>
<evidence type="ECO:0000313" key="1">
    <source>
        <dbReference type="EMBL" id="GEP57507.1"/>
    </source>
</evidence>
<sequence>MARTDQNVINLRITIEQPVIGVLHSLQAKDESPLDPKCSREGEPLVFDLQVRVGPGPKFFGDQVRREGPLRRFVYIRVGQYAGDPSSPWSRRMKIDIHDIGNDLLDRAAKSGGVIETTVIGTDKDGTPTCATVRPTGRRIVKR</sequence>
<dbReference type="Pfam" id="PF19452">
    <property type="entry name" value="DUF5990"/>
    <property type="match status" value="1"/>
</dbReference>
<proteinExistence type="predicted"/>
<comment type="caution">
    <text evidence="1">The sequence shown here is derived from an EMBL/GenBank/DDBJ whole genome shotgun (WGS) entry which is preliminary data.</text>
</comment>
<gene>
    <name evidence="1" type="ORF">RSO01_46730</name>
</gene>
<dbReference type="EMBL" id="BKAJ01000081">
    <property type="protein sequence ID" value="GEP57507.1"/>
    <property type="molecule type" value="Genomic_DNA"/>
</dbReference>